<dbReference type="AlphaFoldDB" id="A0A183B283"/>
<evidence type="ECO:0000313" key="4">
    <source>
        <dbReference type="Proteomes" id="UP000272942"/>
    </source>
</evidence>
<accession>A0A183B283</accession>
<name>A0A183B283_9TREM</name>
<dbReference type="Gene3D" id="2.20.70.10">
    <property type="match status" value="1"/>
</dbReference>
<reference evidence="5" key="1">
    <citation type="submission" date="2016-06" db="UniProtKB">
        <authorList>
            <consortium name="WormBaseParasite"/>
        </authorList>
    </citation>
    <scope>IDENTIFICATION</scope>
</reference>
<dbReference type="EMBL" id="UZAN01054804">
    <property type="protein sequence ID" value="VDP90590.1"/>
    <property type="molecule type" value="Genomic_DNA"/>
</dbReference>
<protein>
    <submittedName>
        <fullName evidence="5">WW domain-containing protein</fullName>
    </submittedName>
</protein>
<dbReference type="GO" id="GO:0010468">
    <property type="term" value="P:regulation of gene expression"/>
    <property type="evidence" value="ECO:0007669"/>
    <property type="project" value="TreeGrafter"/>
</dbReference>
<dbReference type="Pfam" id="PF00397">
    <property type="entry name" value="WW"/>
    <property type="match status" value="1"/>
</dbReference>
<proteinExistence type="predicted"/>
<dbReference type="Proteomes" id="UP000272942">
    <property type="component" value="Unassembled WGS sequence"/>
</dbReference>
<dbReference type="GO" id="GO:0005634">
    <property type="term" value="C:nucleus"/>
    <property type="evidence" value="ECO:0007669"/>
    <property type="project" value="TreeGrafter"/>
</dbReference>
<evidence type="ECO:0000313" key="3">
    <source>
        <dbReference type="EMBL" id="VDP90590.1"/>
    </source>
</evidence>
<dbReference type="PANTHER" id="PTHR46711">
    <property type="entry name" value="HISTONE-LYSINE N-METHYLTRANSFERASE SETD2"/>
    <property type="match status" value="1"/>
</dbReference>
<reference evidence="3 4" key="2">
    <citation type="submission" date="2018-11" db="EMBL/GenBank/DDBJ databases">
        <authorList>
            <consortium name="Pathogen Informatics"/>
        </authorList>
    </citation>
    <scope>NUCLEOTIDE SEQUENCE [LARGE SCALE GENOMIC DNA]</scope>
    <source>
        <strain evidence="3 4">Egypt</strain>
    </source>
</reference>
<feature type="compositionally biased region" description="Polar residues" evidence="1">
    <location>
        <begin position="131"/>
        <end position="152"/>
    </location>
</feature>
<evidence type="ECO:0000259" key="2">
    <source>
        <dbReference type="PROSITE" id="PS50020"/>
    </source>
</evidence>
<feature type="domain" description="WW" evidence="2">
    <location>
        <begin position="426"/>
        <end position="459"/>
    </location>
</feature>
<dbReference type="OrthoDB" id="6254611at2759"/>
<dbReference type="CDD" id="cd00201">
    <property type="entry name" value="WW"/>
    <property type="match status" value="1"/>
</dbReference>
<dbReference type="SMART" id="SM00456">
    <property type="entry name" value="WW"/>
    <property type="match status" value="1"/>
</dbReference>
<evidence type="ECO:0000313" key="5">
    <source>
        <dbReference type="WBParaSite" id="ECPE_0001335701-mRNA-1"/>
    </source>
</evidence>
<feature type="region of interest" description="Disordered" evidence="1">
    <location>
        <begin position="213"/>
        <end position="258"/>
    </location>
</feature>
<dbReference type="InterPro" id="IPR036020">
    <property type="entry name" value="WW_dom_sf"/>
</dbReference>
<evidence type="ECO:0000256" key="1">
    <source>
        <dbReference type="SAM" id="MobiDB-lite"/>
    </source>
</evidence>
<dbReference type="InterPro" id="IPR042294">
    <property type="entry name" value="SETD2_animal"/>
</dbReference>
<dbReference type="PROSITE" id="PS50020">
    <property type="entry name" value="WW_DOMAIN_2"/>
    <property type="match status" value="1"/>
</dbReference>
<dbReference type="InterPro" id="IPR001202">
    <property type="entry name" value="WW_dom"/>
</dbReference>
<sequence>MQLLQCTSFHSAEDITLLLQVMVQECLTRYTRFELLKRLANTESNACLKLFRQYNGLDMLAAFMCDSDVTDWELKRQILICLHNIPVSEQKQVQTNSRLMEIVSQWSVDPHFCRPRGSAPGPSLNSDDKTAQNVTTPDLSPKISENSFSAQVSEEDNQADTASRPASLKNFTESAFTHSNTTSNQNLTRSASTSALISDAWFKQQSISSQLQSPQKLYDDNSVGPGSSSLTVDVETGELEPSISSTDHTEQEREVTEEERIQEIQHLSQTLFDRWSKLPRENYRIPRLERQETEKLLHVNNQMDSSLVSWGHFDDQENATSSWIQPNDRTSTAHVHWSKRTETVLPCSSRLSNPASSSLDNNKDRLSKLERRRLFEAQVNAAEAKKQETDVSRTPIDTGQTDEATRLRQVSRLCEEMTQQLEQNRTPLPPGWQSAVDPSGKTYYYNMETKVVQWEKPQTVENEKNTNCDKTPQSSVSWHICAPRTCRLNPVLPCMLFEDFLFSIFETLNRGN</sequence>
<feature type="compositionally biased region" description="Basic and acidic residues" evidence="1">
    <location>
        <begin position="247"/>
        <end position="258"/>
    </location>
</feature>
<dbReference type="PANTHER" id="PTHR46711:SF1">
    <property type="entry name" value="HISTONE-LYSINE N-METHYLTRANSFERASE SETD2"/>
    <property type="match status" value="1"/>
</dbReference>
<keyword evidence="4" id="KW-1185">Reference proteome</keyword>
<organism evidence="5">
    <name type="scientific">Echinostoma caproni</name>
    <dbReference type="NCBI Taxonomy" id="27848"/>
    <lineage>
        <taxon>Eukaryota</taxon>
        <taxon>Metazoa</taxon>
        <taxon>Spiralia</taxon>
        <taxon>Lophotrochozoa</taxon>
        <taxon>Platyhelminthes</taxon>
        <taxon>Trematoda</taxon>
        <taxon>Digenea</taxon>
        <taxon>Plagiorchiida</taxon>
        <taxon>Echinostomata</taxon>
        <taxon>Echinostomatoidea</taxon>
        <taxon>Echinostomatidae</taxon>
        <taxon>Echinostoma</taxon>
    </lineage>
</organism>
<feature type="region of interest" description="Disordered" evidence="1">
    <location>
        <begin position="114"/>
        <end position="165"/>
    </location>
</feature>
<dbReference type="GO" id="GO:0046975">
    <property type="term" value="F:histone H3K36 methyltransferase activity"/>
    <property type="evidence" value="ECO:0007669"/>
    <property type="project" value="InterPro"/>
</dbReference>
<dbReference type="GO" id="GO:0005694">
    <property type="term" value="C:chromosome"/>
    <property type="evidence" value="ECO:0007669"/>
    <property type="project" value="TreeGrafter"/>
</dbReference>
<gene>
    <name evidence="3" type="ORF">ECPE_LOCUS13318</name>
</gene>
<dbReference type="SUPFAM" id="SSF51045">
    <property type="entry name" value="WW domain"/>
    <property type="match status" value="1"/>
</dbReference>
<dbReference type="WBParaSite" id="ECPE_0001335701-mRNA-1">
    <property type="protein sequence ID" value="ECPE_0001335701-mRNA-1"/>
    <property type="gene ID" value="ECPE_0001335701"/>
</dbReference>